<gene>
    <name evidence="2" type="ORF">OIU74_024077</name>
</gene>
<evidence type="ECO:0000313" key="2">
    <source>
        <dbReference type="EMBL" id="KAJ6674329.1"/>
    </source>
</evidence>
<feature type="non-terminal residue" evidence="2">
    <location>
        <position position="644"/>
    </location>
</feature>
<dbReference type="InterPro" id="IPR036691">
    <property type="entry name" value="Endo/exonu/phosph_ase_sf"/>
</dbReference>
<keyword evidence="3" id="KW-1185">Reference proteome</keyword>
<evidence type="ECO:0000313" key="3">
    <source>
        <dbReference type="Proteomes" id="UP001151752"/>
    </source>
</evidence>
<evidence type="ECO:0000256" key="1">
    <source>
        <dbReference type="SAM" id="MobiDB-lite"/>
    </source>
</evidence>
<dbReference type="AlphaFoldDB" id="A0A9Q0SE23"/>
<comment type="caution">
    <text evidence="2">The sequence shown here is derived from an EMBL/GenBank/DDBJ whole genome shotgun (WGS) entry which is preliminary data.</text>
</comment>
<organism evidence="2 3">
    <name type="scientific">Salix koriyanagi</name>
    <dbReference type="NCBI Taxonomy" id="2511006"/>
    <lineage>
        <taxon>Eukaryota</taxon>
        <taxon>Viridiplantae</taxon>
        <taxon>Streptophyta</taxon>
        <taxon>Embryophyta</taxon>
        <taxon>Tracheophyta</taxon>
        <taxon>Spermatophyta</taxon>
        <taxon>Magnoliopsida</taxon>
        <taxon>eudicotyledons</taxon>
        <taxon>Gunneridae</taxon>
        <taxon>Pentapetalae</taxon>
        <taxon>rosids</taxon>
        <taxon>fabids</taxon>
        <taxon>Malpighiales</taxon>
        <taxon>Salicaceae</taxon>
        <taxon>Saliceae</taxon>
        <taxon>Salix</taxon>
    </lineage>
</organism>
<accession>A0A9Q0SE23</accession>
<reference evidence="2" key="1">
    <citation type="submission" date="2022-11" db="EMBL/GenBank/DDBJ databases">
        <authorList>
            <person name="Hyden B.L."/>
            <person name="Feng K."/>
            <person name="Yates T."/>
            <person name="Jawdy S."/>
            <person name="Smart L.B."/>
            <person name="Muchero W."/>
        </authorList>
    </citation>
    <scope>NUCLEOTIDE SEQUENCE</scope>
    <source>
        <tissue evidence="2">Shoot tip</tissue>
    </source>
</reference>
<feature type="region of interest" description="Disordered" evidence="1">
    <location>
        <begin position="1"/>
        <end position="72"/>
    </location>
</feature>
<name>A0A9Q0SE23_9ROSI</name>
<evidence type="ECO:0008006" key="4">
    <source>
        <dbReference type="Google" id="ProtNLM"/>
    </source>
</evidence>
<reference evidence="2" key="2">
    <citation type="journal article" date="2023" name="Int. J. Mol. Sci.">
        <title>De Novo Assembly and Annotation of 11 Diverse Shrub Willow (Salix) Genomes Reveals Novel Gene Organization in Sex-Linked Regions.</title>
        <authorList>
            <person name="Hyden B."/>
            <person name="Feng K."/>
            <person name="Yates T.B."/>
            <person name="Jawdy S."/>
            <person name="Cereghino C."/>
            <person name="Smart L.B."/>
            <person name="Muchero W."/>
        </authorList>
    </citation>
    <scope>NUCLEOTIDE SEQUENCE</scope>
    <source>
        <tissue evidence="2">Shoot tip</tissue>
    </source>
</reference>
<sequence>MEEPQPPEVSQVVPPASPHVEPEMSRQGEVQEGNQELVNEDSAASGDQTVHMQQMDKEQVHSKPMQQGLDKGKLPQCVESKMATMSSSEDRSEGVASSSQEVFALLETRIVDNNMAVVLPKILPHHWEVLTNIEDHPNGRIVVGWDASKFHLRYLDSSAQWLTCEMQSHPSHSGMKITFVYGFNSYVERTGLWNYMQGASVCNKDIPWAVLGDFNAILRPCDRSGGANDWQLHHGDFPEYHGDFQDIVQRVWSQTIPGNSMFQLTTKLNILKSHLRGKHRRCTSHISHKVFLAQVKWDEVQLKLDRDPSNDRLKETEREQARVCMDLRREEESFFRQRSRVQWLTLGDHNTRFFHRALIHRNSRNGIRRLVDAEGSAITGDKEMGAHAVQYYKTILCSAPGPQMHNVAEIYQRSISEASQESLCLKLLVSCAESKQKTTIIFSSVVFMQVRSRKIISHKAQIHWPTIQVGHGVELGYGRVQSIGHKAKLSGLVLAATIYHLWQERNRRAHNRKTMEAGGGWGLMACWGLAGLRARIQWVFFPTVFPRAKVDWLKPGLGSCWAGGYGPGLEEARGEGQGFGLVFLFFSFRLRSPCGRLWDAVHGRLVEPMRGWSRAARFWRRGPRSSGARALVWAPCFSLGPPAS</sequence>
<proteinExistence type="predicted"/>
<dbReference type="EMBL" id="JAPFFM010000400">
    <property type="protein sequence ID" value="KAJ6674329.1"/>
    <property type="molecule type" value="Genomic_DNA"/>
</dbReference>
<dbReference type="Gene3D" id="3.60.10.10">
    <property type="entry name" value="Endonuclease/exonuclease/phosphatase"/>
    <property type="match status" value="1"/>
</dbReference>
<dbReference type="Proteomes" id="UP001151752">
    <property type="component" value="Unassembled WGS sequence"/>
</dbReference>
<dbReference type="SUPFAM" id="SSF56219">
    <property type="entry name" value="DNase I-like"/>
    <property type="match status" value="1"/>
</dbReference>
<protein>
    <recommendedName>
        <fullName evidence="4">Reverse transcriptase</fullName>
    </recommendedName>
</protein>